<evidence type="ECO:0000313" key="1">
    <source>
        <dbReference type="EMBL" id="PIK47601.1"/>
    </source>
</evidence>
<dbReference type="EMBL" id="MRZV01000571">
    <property type="protein sequence ID" value="PIK47601.1"/>
    <property type="molecule type" value="Genomic_DNA"/>
</dbReference>
<gene>
    <name evidence="1" type="ORF">BSL78_15524</name>
</gene>
<sequence>MDSSYCTSYEYRDVAMESLWLKNRHKVEFHLQNKGLKGTVNLEIEARYAMSENLFQLNIQLQIDKLLHIDQITSPFQLALPESIIKSFDQLKQNLSENLDVDQSTLLATIFHIPEEGISDIKKHNKPGTLLLEKLTQTSLISPTNITNMENALTEQGNEKCAKLVREFRSKNPVVQATMSPE</sequence>
<dbReference type="AlphaFoldDB" id="A0A2G8KHW7"/>
<protein>
    <submittedName>
        <fullName evidence="1">Uncharacterized protein</fullName>
    </submittedName>
</protein>
<dbReference type="Proteomes" id="UP000230750">
    <property type="component" value="Unassembled WGS sequence"/>
</dbReference>
<keyword evidence="2" id="KW-1185">Reference proteome</keyword>
<organism evidence="1 2">
    <name type="scientific">Stichopus japonicus</name>
    <name type="common">Sea cucumber</name>
    <dbReference type="NCBI Taxonomy" id="307972"/>
    <lineage>
        <taxon>Eukaryota</taxon>
        <taxon>Metazoa</taxon>
        <taxon>Echinodermata</taxon>
        <taxon>Eleutherozoa</taxon>
        <taxon>Echinozoa</taxon>
        <taxon>Holothuroidea</taxon>
        <taxon>Aspidochirotacea</taxon>
        <taxon>Aspidochirotida</taxon>
        <taxon>Stichopodidae</taxon>
        <taxon>Apostichopus</taxon>
    </lineage>
</organism>
<reference evidence="1 2" key="1">
    <citation type="journal article" date="2017" name="PLoS Biol.">
        <title>The sea cucumber genome provides insights into morphological evolution and visceral regeneration.</title>
        <authorList>
            <person name="Zhang X."/>
            <person name="Sun L."/>
            <person name="Yuan J."/>
            <person name="Sun Y."/>
            <person name="Gao Y."/>
            <person name="Zhang L."/>
            <person name="Li S."/>
            <person name="Dai H."/>
            <person name="Hamel J.F."/>
            <person name="Liu C."/>
            <person name="Yu Y."/>
            <person name="Liu S."/>
            <person name="Lin W."/>
            <person name="Guo K."/>
            <person name="Jin S."/>
            <person name="Xu P."/>
            <person name="Storey K.B."/>
            <person name="Huan P."/>
            <person name="Zhang T."/>
            <person name="Zhou Y."/>
            <person name="Zhang J."/>
            <person name="Lin C."/>
            <person name="Li X."/>
            <person name="Xing L."/>
            <person name="Huo D."/>
            <person name="Sun M."/>
            <person name="Wang L."/>
            <person name="Mercier A."/>
            <person name="Li F."/>
            <person name="Yang H."/>
            <person name="Xiang J."/>
        </authorList>
    </citation>
    <scope>NUCLEOTIDE SEQUENCE [LARGE SCALE GENOMIC DNA]</scope>
    <source>
        <strain evidence="1">Shaxun</strain>
        <tissue evidence="1">Muscle</tissue>
    </source>
</reference>
<accession>A0A2G8KHW7</accession>
<dbReference type="InterPro" id="IPR011029">
    <property type="entry name" value="DEATH-like_dom_sf"/>
</dbReference>
<name>A0A2G8KHW7_STIJA</name>
<comment type="caution">
    <text evidence="1">The sequence shown here is derived from an EMBL/GenBank/DDBJ whole genome shotgun (WGS) entry which is preliminary data.</text>
</comment>
<proteinExistence type="predicted"/>
<dbReference type="Gene3D" id="1.10.533.10">
    <property type="entry name" value="Death Domain, Fas"/>
    <property type="match status" value="1"/>
</dbReference>
<evidence type="ECO:0000313" key="2">
    <source>
        <dbReference type="Proteomes" id="UP000230750"/>
    </source>
</evidence>